<dbReference type="Pfam" id="PF08263">
    <property type="entry name" value="LRRNT_2"/>
    <property type="match status" value="1"/>
</dbReference>
<dbReference type="Pfam" id="PF13855">
    <property type="entry name" value="LRR_8"/>
    <property type="match status" value="1"/>
</dbReference>
<dbReference type="Gene3D" id="3.80.10.10">
    <property type="entry name" value="Ribonuclease Inhibitor"/>
    <property type="match status" value="1"/>
</dbReference>
<keyword evidence="5 10" id="KW-0732">Signal</keyword>
<evidence type="ECO:0000256" key="7">
    <source>
        <dbReference type="ARBA" id="ARBA00022989"/>
    </source>
</evidence>
<dbReference type="PANTHER" id="PTHR48060:SF21">
    <property type="entry name" value="L DOMAIN-LIKE PROTEIN"/>
    <property type="match status" value="1"/>
</dbReference>
<sequence length="167" mass="18482">MRHFHFSLMLLILFFQIFACYSARKVGGIDSGTETEVLLSFKSLVSDPQNALSGWNISYSHCTWFGVNCTSSTTKVQSLHLSSLGLFGIIPPQLSNLTSLKTLDLSNNSLFGQIPSELGHLTSLQHIILMGNIINGTIPISLYHCRTLESIMFQNNKLTGHLPRELG</sequence>
<evidence type="ECO:0000256" key="9">
    <source>
        <dbReference type="ARBA" id="ARBA00023180"/>
    </source>
</evidence>
<evidence type="ECO:0000256" key="3">
    <source>
        <dbReference type="ARBA" id="ARBA00022614"/>
    </source>
</evidence>
<dbReference type="InterPro" id="IPR013210">
    <property type="entry name" value="LRR_N_plant-typ"/>
</dbReference>
<dbReference type="GO" id="GO:0016020">
    <property type="term" value="C:membrane"/>
    <property type="evidence" value="ECO:0007669"/>
    <property type="project" value="UniProtKB-SubCell"/>
</dbReference>
<dbReference type="EMBL" id="JRKL02002596">
    <property type="protein sequence ID" value="KAF3958283.1"/>
    <property type="molecule type" value="Genomic_DNA"/>
</dbReference>
<evidence type="ECO:0000256" key="1">
    <source>
        <dbReference type="ARBA" id="ARBA00004479"/>
    </source>
</evidence>
<comment type="caution">
    <text evidence="12">The sequence shown here is derived from an EMBL/GenBank/DDBJ whole genome shotgun (WGS) entry which is preliminary data.</text>
</comment>
<dbReference type="InterPro" id="IPR053211">
    <property type="entry name" value="DNA_repair-toleration"/>
</dbReference>
<accession>A0A8J4R678</accession>
<feature type="chain" id="PRO_5035230650" description="Leucine-rich repeat-containing N-terminal plant-type domain-containing protein" evidence="10">
    <location>
        <begin position="20"/>
        <end position="167"/>
    </location>
</feature>
<feature type="domain" description="Leucine-rich repeat-containing N-terminal plant-type" evidence="11">
    <location>
        <begin position="33"/>
        <end position="70"/>
    </location>
</feature>
<protein>
    <recommendedName>
        <fullName evidence="11">Leucine-rich repeat-containing N-terminal plant-type domain-containing protein</fullName>
    </recommendedName>
</protein>
<keyword evidence="6" id="KW-0677">Repeat</keyword>
<organism evidence="12 13">
    <name type="scientific">Castanea mollissima</name>
    <name type="common">Chinese chestnut</name>
    <dbReference type="NCBI Taxonomy" id="60419"/>
    <lineage>
        <taxon>Eukaryota</taxon>
        <taxon>Viridiplantae</taxon>
        <taxon>Streptophyta</taxon>
        <taxon>Embryophyta</taxon>
        <taxon>Tracheophyta</taxon>
        <taxon>Spermatophyta</taxon>
        <taxon>Magnoliopsida</taxon>
        <taxon>eudicotyledons</taxon>
        <taxon>Gunneridae</taxon>
        <taxon>Pentapetalae</taxon>
        <taxon>rosids</taxon>
        <taxon>fabids</taxon>
        <taxon>Fagales</taxon>
        <taxon>Fagaceae</taxon>
        <taxon>Castanea</taxon>
    </lineage>
</organism>
<evidence type="ECO:0000256" key="5">
    <source>
        <dbReference type="ARBA" id="ARBA00022729"/>
    </source>
</evidence>
<gene>
    <name evidence="12" type="ORF">CMV_016793</name>
</gene>
<evidence type="ECO:0000256" key="2">
    <source>
        <dbReference type="ARBA" id="ARBA00009592"/>
    </source>
</evidence>
<dbReference type="InterPro" id="IPR001611">
    <property type="entry name" value="Leu-rich_rpt"/>
</dbReference>
<keyword evidence="8" id="KW-0472">Membrane</keyword>
<keyword evidence="3" id="KW-0433">Leucine-rich repeat</keyword>
<dbReference type="InterPro" id="IPR032675">
    <property type="entry name" value="LRR_dom_sf"/>
</dbReference>
<evidence type="ECO:0000256" key="10">
    <source>
        <dbReference type="SAM" id="SignalP"/>
    </source>
</evidence>
<evidence type="ECO:0000256" key="4">
    <source>
        <dbReference type="ARBA" id="ARBA00022692"/>
    </source>
</evidence>
<evidence type="ECO:0000259" key="11">
    <source>
        <dbReference type="Pfam" id="PF08263"/>
    </source>
</evidence>
<evidence type="ECO:0000256" key="8">
    <source>
        <dbReference type="ARBA" id="ARBA00023136"/>
    </source>
</evidence>
<dbReference type="SUPFAM" id="SSF52058">
    <property type="entry name" value="L domain-like"/>
    <property type="match status" value="1"/>
</dbReference>
<proteinExistence type="inferred from homology"/>
<name>A0A8J4R678_9ROSI</name>
<comment type="subcellular location">
    <subcellularLocation>
        <location evidence="1">Membrane</location>
        <topology evidence="1">Single-pass type I membrane protein</topology>
    </subcellularLocation>
</comment>
<comment type="similarity">
    <text evidence="2">Belongs to the RLP family.</text>
</comment>
<dbReference type="FunFam" id="3.80.10.10:FF:000275">
    <property type="entry name" value="Leucine-rich repeat receptor-like protein kinase"/>
    <property type="match status" value="1"/>
</dbReference>
<evidence type="ECO:0000256" key="6">
    <source>
        <dbReference type="ARBA" id="ARBA00022737"/>
    </source>
</evidence>
<dbReference type="PANTHER" id="PTHR48060">
    <property type="entry name" value="DNA DAMAGE-REPAIR/TOLERATION PROTEIN DRT100"/>
    <property type="match status" value="1"/>
</dbReference>
<evidence type="ECO:0000313" key="12">
    <source>
        <dbReference type="EMBL" id="KAF3958283.1"/>
    </source>
</evidence>
<dbReference type="AlphaFoldDB" id="A0A8J4R678"/>
<feature type="signal peptide" evidence="10">
    <location>
        <begin position="1"/>
        <end position="19"/>
    </location>
</feature>
<keyword evidence="7" id="KW-1133">Transmembrane helix</keyword>
<dbReference type="Proteomes" id="UP000737018">
    <property type="component" value="Unassembled WGS sequence"/>
</dbReference>
<keyword evidence="13" id="KW-1185">Reference proteome</keyword>
<dbReference type="OrthoDB" id="851921at2759"/>
<keyword evidence="4" id="KW-0812">Transmembrane</keyword>
<keyword evidence="9" id="KW-0325">Glycoprotein</keyword>
<reference evidence="12" key="1">
    <citation type="submission" date="2020-03" db="EMBL/GenBank/DDBJ databases">
        <title>Castanea mollissima Vanexum genome sequencing.</title>
        <authorList>
            <person name="Staton M."/>
        </authorList>
    </citation>
    <scope>NUCLEOTIDE SEQUENCE</scope>
    <source>
        <tissue evidence="12">Leaf</tissue>
    </source>
</reference>
<evidence type="ECO:0000313" key="13">
    <source>
        <dbReference type="Proteomes" id="UP000737018"/>
    </source>
</evidence>